<keyword evidence="4" id="KW-0812">Transmembrane</keyword>
<keyword evidence="6 10" id="KW-0798">TonB box</keyword>
<dbReference type="AlphaFoldDB" id="A0A915YM60"/>
<dbReference type="Pfam" id="PF07715">
    <property type="entry name" value="Plug"/>
    <property type="match status" value="1"/>
</dbReference>
<keyword evidence="7 10" id="KW-0472">Membrane</keyword>
<dbReference type="PANTHER" id="PTHR30069:SF29">
    <property type="entry name" value="HEMOGLOBIN AND HEMOGLOBIN-HAPTOGLOBIN-BINDING PROTEIN 1-RELATED"/>
    <property type="match status" value="1"/>
</dbReference>
<dbReference type="InterPro" id="IPR000531">
    <property type="entry name" value="Beta-barrel_TonB"/>
</dbReference>
<dbReference type="InterPro" id="IPR039426">
    <property type="entry name" value="TonB-dep_rcpt-like"/>
</dbReference>
<dbReference type="InterPro" id="IPR037066">
    <property type="entry name" value="Plug_dom_sf"/>
</dbReference>
<evidence type="ECO:0000313" key="13">
    <source>
        <dbReference type="EMBL" id="BDS15333.1"/>
    </source>
</evidence>
<name>A0A915YM60_9BACT</name>
<evidence type="ECO:0000256" key="6">
    <source>
        <dbReference type="ARBA" id="ARBA00023077"/>
    </source>
</evidence>
<evidence type="ECO:0000256" key="7">
    <source>
        <dbReference type="ARBA" id="ARBA00023136"/>
    </source>
</evidence>
<evidence type="ECO:0000256" key="9">
    <source>
        <dbReference type="ARBA" id="ARBA00023237"/>
    </source>
</evidence>
<comment type="subcellular location">
    <subcellularLocation>
        <location evidence="1">Cell outer membrane</location>
        <topology evidence="1">Multi-pass membrane protein</topology>
    </subcellularLocation>
</comment>
<evidence type="ECO:0000256" key="2">
    <source>
        <dbReference type="ARBA" id="ARBA00022448"/>
    </source>
</evidence>
<evidence type="ECO:0000256" key="8">
    <source>
        <dbReference type="ARBA" id="ARBA00023170"/>
    </source>
</evidence>
<keyword evidence="8 13" id="KW-0675">Receptor</keyword>
<feature type="domain" description="HMA" evidence="12">
    <location>
        <begin position="892"/>
        <end position="958"/>
    </location>
</feature>
<accession>A0A915YM60</accession>
<dbReference type="SUPFAM" id="SSF49464">
    <property type="entry name" value="Carboxypeptidase regulatory domain-like"/>
    <property type="match status" value="1"/>
</dbReference>
<dbReference type="Proteomes" id="UP001060919">
    <property type="component" value="Chromosome"/>
</dbReference>
<dbReference type="Pfam" id="PF00403">
    <property type="entry name" value="HMA"/>
    <property type="match status" value="2"/>
</dbReference>
<evidence type="ECO:0000256" key="1">
    <source>
        <dbReference type="ARBA" id="ARBA00004571"/>
    </source>
</evidence>
<evidence type="ECO:0000313" key="14">
    <source>
        <dbReference type="Proteomes" id="UP001060919"/>
    </source>
</evidence>
<dbReference type="Gene3D" id="2.40.170.20">
    <property type="entry name" value="TonB-dependent receptor, beta-barrel domain"/>
    <property type="match status" value="1"/>
</dbReference>
<gene>
    <name evidence="13" type="ORF">AsAng_0061170</name>
</gene>
<evidence type="ECO:0000256" key="10">
    <source>
        <dbReference type="RuleBase" id="RU003357"/>
    </source>
</evidence>
<keyword evidence="9" id="KW-0998">Cell outer membrane</keyword>
<keyword evidence="5 11" id="KW-0732">Signal</keyword>
<dbReference type="CDD" id="cd00371">
    <property type="entry name" value="HMA"/>
    <property type="match status" value="2"/>
</dbReference>
<dbReference type="KEGG" id="aup:AsAng_0061170"/>
<evidence type="ECO:0000256" key="11">
    <source>
        <dbReference type="SAM" id="SignalP"/>
    </source>
</evidence>
<sequence>MKYLFLYIALFLSVQSIAQDQPLTFSGMVVNKADEPLIGATVNWQDTTIGAITDIDGWFTIPRLDTIHPYFLEINYVGYETVQVEILPQEDRLKLIVEENTTLDDIVVETKKRSSFTSTLDPLNVENIGTGELRRAACCNLSESFENNATVNINFSDAVTGAKEIEMLGLRGTYTQMLIENRPTFNRLGRAFGLEYIPGTFIEAIQISKGASSVKKGVQGITGQINTELIKPYKAPLLFLNLFANYTGRIELNAQFNYRLTKNWSTGLLMHGNYYGTEIDYNKDSFLDIPKKQQVNIISRWVYKPKSLHFELNVQGILDNRSGGQTLSSFQNVFGQPASRLYQVNSEIRRISAFGKLGYFGFSNPNQSIAIVYDANIHQHNSFFGDKQYTGLQKRFYTNFVFQTNLGNKAHNLSTGLAYDLVDFKEQFVDINNDRTEHLAAVYAEYDFTKKINEEQGSAFGLILGLRTDLIHTSQFTNAYLAPRLNLKYNFTEDMVIRASGGRGVRTANLFIENLKYMPNYKAFTVLETILPEVAWNYGVNFAWNFKLSPKHEGSLNIDVYRTDFENQLVADLDSDPTYTKIQFYNLKGQSFANSILVSYSQDIVKGLEARIAYKFNDVRMTYGSILHEMPLMPQHRGLIHLNYTTPKKEWEFNITLNIIGPQRIPHLHPPYGDDLPAYRLEEYSPTYLRLNAHISKFFKGGWEIYIGGENLTNYTQEQPILGFQDPFGTSTTNNYANFDASSIFAPVFGAQVYAGVKYTFQGKERFAPVSSCSATSAISETPTTEKAWLLEEHQRRIMIKTSSQCGTCEGIMRTALSKADGIEQVNLVVETQILEVIYDPTKIQVAAIRTLIAESGYDADDIPARSTVYQALPACCQKGSGHRDGKPKYTLTTIRIKSSNTCKGCARTIENALYPLKGVQNVFADASNQSIEVQFIQEKISALKIKKTIAKAGYDADHLKANKTNATSCETTSK</sequence>
<dbReference type="InterPro" id="IPR012910">
    <property type="entry name" value="Plug_dom"/>
</dbReference>
<dbReference type="PANTHER" id="PTHR30069">
    <property type="entry name" value="TONB-DEPENDENT OUTER MEMBRANE RECEPTOR"/>
    <property type="match status" value="1"/>
</dbReference>
<dbReference type="Gene3D" id="2.170.130.10">
    <property type="entry name" value="TonB-dependent receptor, plug domain"/>
    <property type="match status" value="1"/>
</dbReference>
<keyword evidence="2" id="KW-0813">Transport</keyword>
<dbReference type="PROSITE" id="PS50846">
    <property type="entry name" value="HMA_2"/>
    <property type="match status" value="2"/>
</dbReference>
<reference evidence="13" key="1">
    <citation type="submission" date="2022-09" db="EMBL/GenBank/DDBJ databases">
        <title>Aureispira anguillicida sp. nov., isolated from Leptocephalus of Japanese eel Anguilla japonica.</title>
        <authorList>
            <person name="Yuasa K."/>
            <person name="Mekata T."/>
            <person name="Ikunari K."/>
        </authorList>
    </citation>
    <scope>NUCLEOTIDE SEQUENCE</scope>
    <source>
        <strain evidence="13">EL160426</strain>
    </source>
</reference>
<dbReference type="SUPFAM" id="SSF55008">
    <property type="entry name" value="HMA, heavy metal-associated domain"/>
    <property type="match status" value="2"/>
</dbReference>
<feature type="chain" id="PRO_5037918298" evidence="11">
    <location>
        <begin position="19"/>
        <end position="975"/>
    </location>
</feature>
<keyword evidence="14" id="KW-1185">Reference proteome</keyword>
<protein>
    <submittedName>
        <fullName evidence="13">TonB-dependent receptor</fullName>
    </submittedName>
</protein>
<dbReference type="GO" id="GO:0009279">
    <property type="term" value="C:cell outer membrane"/>
    <property type="evidence" value="ECO:0007669"/>
    <property type="project" value="UniProtKB-SubCell"/>
</dbReference>
<feature type="domain" description="HMA" evidence="12">
    <location>
        <begin position="795"/>
        <end position="861"/>
    </location>
</feature>
<dbReference type="Gene3D" id="3.30.70.100">
    <property type="match status" value="2"/>
</dbReference>
<comment type="similarity">
    <text evidence="10">Belongs to the TonB-dependent receptor family.</text>
</comment>
<dbReference type="GO" id="GO:0015344">
    <property type="term" value="F:siderophore uptake transmembrane transporter activity"/>
    <property type="evidence" value="ECO:0007669"/>
    <property type="project" value="TreeGrafter"/>
</dbReference>
<dbReference type="Pfam" id="PF00593">
    <property type="entry name" value="TonB_dep_Rec_b-barrel"/>
    <property type="match status" value="1"/>
</dbReference>
<dbReference type="SUPFAM" id="SSF56935">
    <property type="entry name" value="Porins"/>
    <property type="match status" value="1"/>
</dbReference>
<organism evidence="13 14">
    <name type="scientific">Aureispira anguillae</name>
    <dbReference type="NCBI Taxonomy" id="2864201"/>
    <lineage>
        <taxon>Bacteria</taxon>
        <taxon>Pseudomonadati</taxon>
        <taxon>Bacteroidota</taxon>
        <taxon>Saprospiria</taxon>
        <taxon>Saprospirales</taxon>
        <taxon>Saprospiraceae</taxon>
        <taxon>Aureispira</taxon>
    </lineage>
</organism>
<dbReference type="GO" id="GO:0044718">
    <property type="term" value="P:siderophore transmembrane transport"/>
    <property type="evidence" value="ECO:0007669"/>
    <property type="project" value="TreeGrafter"/>
</dbReference>
<feature type="signal peptide" evidence="11">
    <location>
        <begin position="1"/>
        <end position="18"/>
    </location>
</feature>
<dbReference type="Pfam" id="PF13715">
    <property type="entry name" value="CarbopepD_reg_2"/>
    <property type="match status" value="1"/>
</dbReference>
<dbReference type="EMBL" id="AP026867">
    <property type="protein sequence ID" value="BDS15333.1"/>
    <property type="molecule type" value="Genomic_DNA"/>
</dbReference>
<dbReference type="InterPro" id="IPR036942">
    <property type="entry name" value="Beta-barrel_TonB_sf"/>
</dbReference>
<evidence type="ECO:0000256" key="3">
    <source>
        <dbReference type="ARBA" id="ARBA00022452"/>
    </source>
</evidence>
<evidence type="ECO:0000256" key="5">
    <source>
        <dbReference type="ARBA" id="ARBA00022729"/>
    </source>
</evidence>
<evidence type="ECO:0000256" key="4">
    <source>
        <dbReference type="ARBA" id="ARBA00022692"/>
    </source>
</evidence>
<dbReference type="GO" id="GO:0046872">
    <property type="term" value="F:metal ion binding"/>
    <property type="evidence" value="ECO:0007669"/>
    <property type="project" value="InterPro"/>
</dbReference>
<dbReference type="InterPro" id="IPR008969">
    <property type="entry name" value="CarboxyPept-like_regulatory"/>
</dbReference>
<proteinExistence type="inferred from homology"/>
<dbReference type="RefSeq" id="WP_264790495.1">
    <property type="nucleotide sequence ID" value="NZ_AP026867.1"/>
</dbReference>
<dbReference type="InterPro" id="IPR036163">
    <property type="entry name" value="HMA_dom_sf"/>
</dbReference>
<dbReference type="InterPro" id="IPR006121">
    <property type="entry name" value="HMA_dom"/>
</dbReference>
<keyword evidence="3" id="KW-1134">Transmembrane beta strand</keyword>
<evidence type="ECO:0000259" key="12">
    <source>
        <dbReference type="PROSITE" id="PS50846"/>
    </source>
</evidence>